<dbReference type="Proteomes" id="UP000094741">
    <property type="component" value="Unassembled WGS sequence"/>
</dbReference>
<dbReference type="RefSeq" id="WP_017041812.1">
    <property type="nucleotide sequence ID" value="NZ_AJYQ02000020.1"/>
</dbReference>
<proteinExistence type="predicted"/>
<evidence type="ECO:0000313" key="2">
    <source>
        <dbReference type="Proteomes" id="UP000094741"/>
    </source>
</evidence>
<comment type="caution">
    <text evidence="1">The sequence shown here is derived from an EMBL/GenBank/DDBJ whole genome shotgun (WGS) entry which is preliminary data.</text>
</comment>
<name>A0A1E5BJ45_9VIBR</name>
<dbReference type="EMBL" id="AJYQ02000020">
    <property type="protein sequence ID" value="OEE37332.1"/>
    <property type="molecule type" value="Genomic_DNA"/>
</dbReference>
<protein>
    <submittedName>
        <fullName evidence="1">Uncharacterized protein</fullName>
    </submittedName>
</protein>
<organism evidence="1 2">
    <name type="scientific">Vibrio genomosp. F10 str. ZF-129</name>
    <dbReference type="NCBI Taxonomy" id="1187848"/>
    <lineage>
        <taxon>Bacteria</taxon>
        <taxon>Pseudomonadati</taxon>
        <taxon>Pseudomonadota</taxon>
        <taxon>Gammaproteobacteria</taxon>
        <taxon>Vibrionales</taxon>
        <taxon>Vibrionaceae</taxon>
        <taxon>Vibrio</taxon>
    </lineage>
</organism>
<accession>A0A1E5BJ45</accession>
<reference evidence="1 2" key="1">
    <citation type="journal article" date="2012" name="Science">
        <title>Ecological populations of bacteria act as socially cohesive units of antibiotic production and resistance.</title>
        <authorList>
            <person name="Cordero O.X."/>
            <person name="Wildschutte H."/>
            <person name="Kirkup B."/>
            <person name="Proehl S."/>
            <person name="Ngo L."/>
            <person name="Hussain F."/>
            <person name="Le Roux F."/>
            <person name="Mincer T."/>
            <person name="Polz M.F."/>
        </authorList>
    </citation>
    <scope>NUCLEOTIDE SEQUENCE [LARGE SCALE GENOMIC DNA]</scope>
    <source>
        <strain evidence="1 2">ZF-129</strain>
    </source>
</reference>
<sequence length="160" mass="17944">MFDGLINTASLKERIAQSPLVECYGVKFKERDSYYMVIPIDGKRLVLSTWRIKVAKPFRRSDSLISEAESFGFTSIKFGASEEQAIAANLTTEQIPADKLSALKFFISFLPSLGIKLKIPKEDFDSSKIDDGIDIYFHSETDGVRVLVGDLIRGNVEIEK</sequence>
<evidence type="ECO:0000313" key="1">
    <source>
        <dbReference type="EMBL" id="OEE37332.1"/>
    </source>
</evidence>
<dbReference type="eggNOG" id="ENOG5031PBB">
    <property type="taxonomic scope" value="Bacteria"/>
</dbReference>
<dbReference type="AlphaFoldDB" id="A0A1E5BJ45"/>
<gene>
    <name evidence="1" type="ORF">A1QO_04290</name>
</gene>